<feature type="chain" id="PRO_5045171979" evidence="1">
    <location>
        <begin position="24"/>
        <end position="142"/>
    </location>
</feature>
<protein>
    <submittedName>
        <fullName evidence="2">Uncharacterized protein</fullName>
    </submittedName>
</protein>
<keyword evidence="3" id="KW-1185">Reference proteome</keyword>
<reference evidence="2" key="1">
    <citation type="submission" date="2021-11" db="EMBL/GenBank/DDBJ databases">
        <title>Description of novel Flavobacterium species.</title>
        <authorList>
            <person name="Saticioglu I.B."/>
            <person name="Ay H."/>
            <person name="Altun S."/>
            <person name="Duman M."/>
        </authorList>
    </citation>
    <scope>NUCLEOTIDE SEQUENCE</scope>
    <source>
        <strain evidence="2">F-65</strain>
    </source>
</reference>
<proteinExistence type="predicted"/>
<gene>
    <name evidence="2" type="ORF">LNQ49_18065</name>
</gene>
<evidence type="ECO:0000313" key="2">
    <source>
        <dbReference type="EMBL" id="MCC9073485.1"/>
    </source>
</evidence>
<dbReference type="EMBL" id="JAJJMO010000001">
    <property type="protein sequence ID" value="MCC9073485.1"/>
    <property type="molecule type" value="Genomic_DNA"/>
</dbReference>
<name>A0ABS8N074_9FLAO</name>
<keyword evidence="1" id="KW-0732">Signal</keyword>
<accession>A0ABS8N074</accession>
<comment type="caution">
    <text evidence="2">The sequence shown here is derived from an EMBL/GenBank/DDBJ whole genome shotgun (WGS) entry which is preliminary data.</text>
</comment>
<sequence length="142" mass="15545">MQTIKSIVVALMLLIVGATTTTAQQNKNTSKGPHNGLLQNAGEYSVEMIERDSSCSFYILNSKGKIISNKGVTGEVTFEFFNKTKANNSISSDINNSLFVNIPKANIYTYCTLTAVVKGKTITAKFKNTQVSQQDINHGHQH</sequence>
<dbReference type="RefSeq" id="WP_229990406.1">
    <property type="nucleotide sequence ID" value="NZ_JAJJMO010000001.1"/>
</dbReference>
<dbReference type="Proteomes" id="UP001430919">
    <property type="component" value="Unassembled WGS sequence"/>
</dbReference>
<evidence type="ECO:0000313" key="3">
    <source>
        <dbReference type="Proteomes" id="UP001430919"/>
    </source>
</evidence>
<organism evidence="2 3">
    <name type="scientific">Flavobacterium pisciphilum</name>
    <dbReference type="NCBI Taxonomy" id="2893755"/>
    <lineage>
        <taxon>Bacteria</taxon>
        <taxon>Pseudomonadati</taxon>
        <taxon>Bacteroidota</taxon>
        <taxon>Flavobacteriia</taxon>
        <taxon>Flavobacteriales</taxon>
        <taxon>Flavobacteriaceae</taxon>
        <taxon>Flavobacterium</taxon>
    </lineage>
</organism>
<feature type="signal peptide" evidence="1">
    <location>
        <begin position="1"/>
        <end position="23"/>
    </location>
</feature>
<evidence type="ECO:0000256" key="1">
    <source>
        <dbReference type="SAM" id="SignalP"/>
    </source>
</evidence>